<dbReference type="FunFam" id="3.10.20.370:FF:000001">
    <property type="entry name" value="Retrovirus-related Pol polyprotein from transposon 17.6-like protein"/>
    <property type="match status" value="1"/>
</dbReference>
<dbReference type="GO" id="GO:0003676">
    <property type="term" value="F:nucleic acid binding"/>
    <property type="evidence" value="ECO:0007669"/>
    <property type="project" value="InterPro"/>
</dbReference>
<feature type="region of interest" description="Disordered" evidence="9">
    <location>
        <begin position="2310"/>
        <end position="2362"/>
    </location>
</feature>
<dbReference type="InterPro" id="IPR036397">
    <property type="entry name" value="RNaseH_sf"/>
</dbReference>
<feature type="compositionally biased region" description="Polar residues" evidence="9">
    <location>
        <begin position="570"/>
        <end position="601"/>
    </location>
</feature>
<dbReference type="STRING" id="1611254.A0A2G5T1K8"/>
<dbReference type="Gene3D" id="3.30.420.10">
    <property type="entry name" value="Ribonuclease H-like superfamily/Ribonuclease H"/>
    <property type="match status" value="1"/>
</dbReference>
<dbReference type="Pfam" id="PF17921">
    <property type="entry name" value="Integrase_H2C2"/>
    <property type="match status" value="1"/>
</dbReference>
<dbReference type="GO" id="GO:0004519">
    <property type="term" value="F:endonuclease activity"/>
    <property type="evidence" value="ECO:0007669"/>
    <property type="project" value="UniProtKB-KW"/>
</dbReference>
<dbReference type="PANTHER" id="PTHR37984:SF5">
    <property type="entry name" value="PROTEIN NYNRIN-LIKE"/>
    <property type="match status" value="1"/>
</dbReference>
<feature type="compositionally biased region" description="Low complexity" evidence="9">
    <location>
        <begin position="602"/>
        <end position="616"/>
    </location>
</feature>
<organism evidence="12 13">
    <name type="scientific">Caenorhabditis nigoni</name>
    <dbReference type="NCBI Taxonomy" id="1611254"/>
    <lineage>
        <taxon>Eukaryota</taxon>
        <taxon>Metazoa</taxon>
        <taxon>Ecdysozoa</taxon>
        <taxon>Nematoda</taxon>
        <taxon>Chromadorea</taxon>
        <taxon>Rhabditida</taxon>
        <taxon>Rhabditina</taxon>
        <taxon>Rhabditomorpha</taxon>
        <taxon>Rhabditoidea</taxon>
        <taxon>Rhabditidae</taxon>
        <taxon>Peloderinae</taxon>
        <taxon>Caenorhabditis</taxon>
    </lineage>
</organism>
<dbReference type="Gene3D" id="3.10.20.370">
    <property type="match status" value="1"/>
</dbReference>
<dbReference type="PROSITE" id="PS50878">
    <property type="entry name" value="RT_POL"/>
    <property type="match status" value="1"/>
</dbReference>
<evidence type="ECO:0000256" key="5">
    <source>
        <dbReference type="ARBA" id="ARBA00022759"/>
    </source>
</evidence>
<evidence type="ECO:0000256" key="9">
    <source>
        <dbReference type="SAM" id="MobiDB-lite"/>
    </source>
</evidence>
<dbReference type="Proteomes" id="UP000230233">
    <property type="component" value="Chromosome X"/>
</dbReference>
<dbReference type="InterPro" id="IPR043128">
    <property type="entry name" value="Rev_trsase/Diguanyl_cyclase"/>
</dbReference>
<keyword evidence="3" id="KW-0548">Nucleotidyltransferase</keyword>
<evidence type="ECO:0000259" key="11">
    <source>
        <dbReference type="PROSITE" id="PS50994"/>
    </source>
</evidence>
<dbReference type="SUPFAM" id="SSF56672">
    <property type="entry name" value="DNA/RNA polymerases"/>
    <property type="match status" value="1"/>
</dbReference>
<keyword evidence="4" id="KW-0540">Nuclease</keyword>
<keyword evidence="5" id="KW-0255">Endonuclease</keyword>
<gene>
    <name evidence="12" type="primary">Cnig_chr_X.g26053</name>
    <name evidence="12" type="ORF">B9Z55_026053</name>
</gene>
<dbReference type="Gene3D" id="3.30.70.270">
    <property type="match status" value="2"/>
</dbReference>
<dbReference type="InterPro" id="IPR001584">
    <property type="entry name" value="Integrase_cat-core"/>
</dbReference>
<evidence type="ECO:0000256" key="7">
    <source>
        <dbReference type="ARBA" id="ARBA00022918"/>
    </source>
</evidence>
<dbReference type="OrthoDB" id="5868003at2759"/>
<dbReference type="GO" id="GO:0015074">
    <property type="term" value="P:DNA integration"/>
    <property type="evidence" value="ECO:0007669"/>
    <property type="project" value="InterPro"/>
</dbReference>
<feature type="compositionally biased region" description="Basic and acidic residues" evidence="9">
    <location>
        <begin position="550"/>
        <end position="568"/>
    </location>
</feature>
<comment type="caution">
    <text evidence="12">The sequence shown here is derived from an EMBL/GenBank/DDBJ whole genome shotgun (WGS) entry which is preliminary data.</text>
</comment>
<evidence type="ECO:0000256" key="8">
    <source>
        <dbReference type="SAM" id="Coils"/>
    </source>
</evidence>
<evidence type="ECO:0000256" key="6">
    <source>
        <dbReference type="ARBA" id="ARBA00022801"/>
    </source>
</evidence>
<feature type="compositionally biased region" description="Polar residues" evidence="9">
    <location>
        <begin position="326"/>
        <end position="336"/>
    </location>
</feature>
<feature type="region of interest" description="Disordered" evidence="9">
    <location>
        <begin position="550"/>
        <end position="706"/>
    </location>
</feature>
<sequence>MGLPEESPTSSALPSAPPLNSEEASNGLSEEEQLRLREEEDRRLAEAERQRQEDLLLDDPMEDEDSSETRTLFAGTSPEELHSQRQVRLQKNRESENNFRVELKQNTSLKESNVTKIVDKAFEIILEKDEIIDSKDFAISKYRNMVQTLNDRVFQLTATMEDVRGFYTAANNSVDGGNEMVRFLDENGLESVDDLQEKLTELSRLKRESQLQQKYFQRRGESQATSGTIQPSSSFQMVTMQMKYEQLKAEKEKLEAENKLLKAHTSANSLSRRGESKKRYDANEFDHLQTLAKCTTGHRFCEQETTPARNTPRKSLTRETARFTAGNETLQENCSRGSDEEGDEKYMPNGYYQSQWGTGKTSETAILAMMQQMHMQNQLPDPPKYTAEENSASMDAFIKTFQMKYGGLSQKQQVVLLESNFLSGKALKVYKGLPEYDKQSFQTVMRRMAERLRVSKEDDSRRAKSKWEQLHKRDGQSIEDYCLAIDEHSKRAFVRIEPEELSSLKCQKLMNAVYDNEMMSGLIESKLSETTEIDHYEVAREIAIRYERSAKERQKNRKKEEAREKKDNNSSLPNNQYQQNSSKMWSQKQNQNRNHQQLFKSPSNNYQANPSNNNYQFTSVNRYSPSPPLVQQFSSSISSSPSNQSSFNSQSPSACQTSLHINQSSPTSPFVQQSSPIYQSSLHNQFPPHRQNSQREEVSNQGPSAQAIPVNNNFACRECNAIGCHAPTCSKAPRNPKYVPTCNHCREKGHSANYCPNLNKDNKSVPNQNTVNKISTPTQNVATVAVVESNEVESVDTTVNSAETAEVTKIQYEKGNIAGVDVTLMLDSGACISVMSLNLWESIVEMNGKEWEKDVKKETPSIQNVVAANGEPIKLLFEATLETAMRSRTRKIPICVANVPRNTVILGSNNFEEMGIQLSIDEQPREVRMTYNVRLAPKSHRIIEVHVEGIVGTEKSCLIYPIIEQLAPALCQVSNKGKTFLTLSNSSENTVFLQKGEIIARGEIEGFKIVKEESLEEILEGVSGIENTSVGNELCSVKESEESSGDHWKLLCEQLQRKPVMEEEERRVWDVIETYQDIFAVNDDELGKAKHVEGKIELLDGAEPIRQKPRPIPLAVREQVKEMLKKMLKQGVITESTSPWSSPVVLVKKKDGSIRMCIDYRKVNKVVKQNAHPLPHIEATLQSLAGKTVFTTLDMLAGFWQVLLEKQSQQITAFAVGSELFEWTVVPFGLVTSPAIFQAAMEAVVGDLLGKCAFVYVDDLLIASKNMEEHEKDVKAVLERVRISGMKLKASKCFIAKLEVQYLGHLITPNGVKTDEAKVEKMKKFSRPTNVKELQSFLGLVGYYRKFIWNFAKIAFCLFLLTGKKLIWTWNEEQEEAFQKLLHSVCTAPVLMQPDCEAALDGTRPFCIYTDASRQGVGAVLAQEAKDGQQHPIAFASKSLTPAETRYHVTDLEALAMVFALKRFKTIIYGTKVLVYTDHKPLIYLLKGSVLSDRLLRWSMDVLEFNVQIIYLQGKANVVADALSRGGCPPIESENTETAEMTRVINAISALGKEEEVTDPEILLNIQYWLEWLRQEEGWKELVRILESGEVSGKVVVPGIKGEVAVESYALIGKTLRNVEKEEMSRLVVPQKVKLELIKETHEGGIAGHFGAEKMFRQLNKRFFWPRMRVDLENFAKSCSKCLCTNDHTKLISPLTPYKVSAPLEIVACDLIDVGLSSQGNRYILTIIDLFTKYASAVPIPDKKAETVLKAFIERWALGEGRIPSTLLTDLGKEFVNEHFQKFTKMLGIKHITTKGYNSRANGAVERFNKTLVSIMKKKNTVPYEWDDQVAFAVFAYNSSVHSTTGESPLFLTYGRDPKGPLEKGGDAACGISYVDTDEYKHLLVQELQKAYQLVEENTQWECERYKRFFDQKNRTLTRNFPQPGSRVLVEIPSEKLGARCPKLVNKWQGMYRVVSCSENSATLLPIMGKASDILSVPFEHLRIVPPQMEDTRIDTTKRRAKLRAINDSEFNGVHTISNSSKPEHTDSINFRFLFHCRCPNACSFYPPGFRHVSTTSPVIFHRIMEILKKCPELRQASSTSPLYMMAWKPTSWIPIKPSKETLLILSKCPTLELMCSELRGWDEALREAYEETITEHVSSDIQQGHLKSLVVYLPGVLQSEAPLHHSQRKLILAQEDTAVDSLYQEVSRHPLNKLILLMPFSNEESTSDFWNGLLSVVPKEVEVLIVPPQVKIPDATYKEAYLLLFKRLQRRHGGSLSILFPDTPVPDFQNKALCDISDFLDSKQYWDIVGTLMKEANIVWPKYNEVKPSAWRQEDNPSSSSSNAVVAVDRITDRKDHRPPRPKPYDRGQASRPFKHQFKNK</sequence>
<dbReference type="Pfam" id="PF17917">
    <property type="entry name" value="RT_RNaseH"/>
    <property type="match status" value="1"/>
</dbReference>
<evidence type="ECO:0000256" key="2">
    <source>
        <dbReference type="ARBA" id="ARBA00022679"/>
    </source>
</evidence>
<feature type="region of interest" description="Disordered" evidence="9">
    <location>
        <begin position="323"/>
        <end position="346"/>
    </location>
</feature>
<dbReference type="InterPro" id="IPR043502">
    <property type="entry name" value="DNA/RNA_pol_sf"/>
</dbReference>
<feature type="coiled-coil region" evidence="8">
    <location>
        <begin position="237"/>
        <end position="267"/>
    </location>
</feature>
<protein>
    <recommendedName>
        <fullName evidence="1">RNA-directed DNA polymerase</fullName>
        <ecNumber evidence="1">2.7.7.49</ecNumber>
    </recommendedName>
</protein>
<dbReference type="Gene3D" id="1.10.340.70">
    <property type="match status" value="1"/>
</dbReference>
<dbReference type="InterPro" id="IPR000477">
    <property type="entry name" value="RT_dom"/>
</dbReference>
<dbReference type="InterPro" id="IPR012337">
    <property type="entry name" value="RNaseH-like_sf"/>
</dbReference>
<dbReference type="InterPro" id="IPR041373">
    <property type="entry name" value="RT_RNaseH"/>
</dbReference>
<dbReference type="InterPro" id="IPR050951">
    <property type="entry name" value="Retrovirus_Pol_polyprotein"/>
</dbReference>
<dbReference type="PROSITE" id="PS50994">
    <property type="entry name" value="INTEGRASE"/>
    <property type="match status" value="1"/>
</dbReference>
<evidence type="ECO:0000313" key="13">
    <source>
        <dbReference type="Proteomes" id="UP000230233"/>
    </source>
</evidence>
<dbReference type="CDD" id="cd09274">
    <property type="entry name" value="RNase_HI_RT_Ty3"/>
    <property type="match status" value="1"/>
</dbReference>
<dbReference type="FunFam" id="1.10.340.70:FF:000001">
    <property type="entry name" value="Retrovirus-related Pol polyprotein from transposon gypsy-like Protein"/>
    <property type="match status" value="1"/>
</dbReference>
<feature type="region of interest" description="Disordered" evidence="9">
    <location>
        <begin position="1"/>
        <end position="84"/>
    </location>
</feature>
<dbReference type="PANTHER" id="PTHR37984">
    <property type="entry name" value="PROTEIN CBG26694"/>
    <property type="match status" value="1"/>
</dbReference>
<feature type="compositionally biased region" description="Acidic residues" evidence="9">
    <location>
        <begin position="55"/>
        <end position="66"/>
    </location>
</feature>
<name>A0A2G5T1K8_9PELO</name>
<dbReference type="Pfam" id="PF00078">
    <property type="entry name" value="RVT_1"/>
    <property type="match status" value="1"/>
</dbReference>
<keyword evidence="8" id="KW-0175">Coiled coil</keyword>
<feature type="compositionally biased region" description="Low complexity" evidence="9">
    <location>
        <begin position="1"/>
        <end position="22"/>
    </location>
</feature>
<dbReference type="FunFam" id="3.30.420.10:FF:000032">
    <property type="entry name" value="Retrovirus-related Pol polyprotein from transposon 297-like Protein"/>
    <property type="match status" value="1"/>
</dbReference>
<feature type="domain" description="Reverse transcriptase" evidence="10">
    <location>
        <begin position="1128"/>
        <end position="1307"/>
    </location>
</feature>
<dbReference type="EC" id="2.7.7.49" evidence="1"/>
<dbReference type="InterPro" id="IPR041588">
    <property type="entry name" value="Integrase_H2C2"/>
</dbReference>
<evidence type="ECO:0000256" key="3">
    <source>
        <dbReference type="ARBA" id="ARBA00022695"/>
    </source>
</evidence>
<evidence type="ECO:0000256" key="4">
    <source>
        <dbReference type="ARBA" id="ARBA00022722"/>
    </source>
</evidence>
<keyword evidence="2" id="KW-0808">Transferase</keyword>
<feature type="compositionally biased region" description="Basic and acidic residues" evidence="9">
    <location>
        <begin position="32"/>
        <end position="54"/>
    </location>
</feature>
<dbReference type="SUPFAM" id="SSF53098">
    <property type="entry name" value="Ribonuclease H-like"/>
    <property type="match status" value="1"/>
</dbReference>
<evidence type="ECO:0000256" key="1">
    <source>
        <dbReference type="ARBA" id="ARBA00012493"/>
    </source>
</evidence>
<evidence type="ECO:0000313" key="12">
    <source>
        <dbReference type="EMBL" id="PIC21083.1"/>
    </source>
</evidence>
<evidence type="ECO:0000259" key="10">
    <source>
        <dbReference type="PROSITE" id="PS50878"/>
    </source>
</evidence>
<dbReference type="CDD" id="cd00303">
    <property type="entry name" value="retropepsin_like"/>
    <property type="match status" value="1"/>
</dbReference>
<dbReference type="EMBL" id="PDUG01000006">
    <property type="protein sequence ID" value="PIC21083.1"/>
    <property type="molecule type" value="Genomic_DNA"/>
</dbReference>
<accession>A0A2G5T1K8</accession>
<dbReference type="CDD" id="cd01647">
    <property type="entry name" value="RT_LTR"/>
    <property type="match status" value="1"/>
</dbReference>
<dbReference type="Gene3D" id="3.10.10.10">
    <property type="entry name" value="HIV Type 1 Reverse Transcriptase, subunit A, domain 1"/>
    <property type="match status" value="1"/>
</dbReference>
<keyword evidence="13" id="KW-1185">Reference proteome</keyword>
<proteinExistence type="predicted"/>
<feature type="compositionally biased region" description="Low complexity" evidence="9">
    <location>
        <begin position="631"/>
        <end position="653"/>
    </location>
</feature>
<keyword evidence="6" id="KW-0378">Hydrolase</keyword>
<dbReference type="GO" id="GO:0016787">
    <property type="term" value="F:hydrolase activity"/>
    <property type="evidence" value="ECO:0007669"/>
    <property type="project" value="UniProtKB-KW"/>
</dbReference>
<dbReference type="SUPFAM" id="SSF50630">
    <property type="entry name" value="Acid proteases"/>
    <property type="match status" value="1"/>
</dbReference>
<dbReference type="FunFam" id="3.30.70.270:FF:000020">
    <property type="entry name" value="Transposon Tf2-6 polyprotein-like Protein"/>
    <property type="match status" value="1"/>
</dbReference>
<dbReference type="Pfam" id="PF00665">
    <property type="entry name" value="rve"/>
    <property type="match status" value="1"/>
</dbReference>
<dbReference type="InterPro" id="IPR021109">
    <property type="entry name" value="Peptidase_aspartic_dom_sf"/>
</dbReference>
<reference evidence="13" key="1">
    <citation type="submission" date="2017-10" db="EMBL/GenBank/DDBJ databases">
        <title>Rapid genome shrinkage in a self-fertile nematode reveals novel sperm competition proteins.</title>
        <authorList>
            <person name="Yin D."/>
            <person name="Schwarz E.M."/>
            <person name="Thomas C.G."/>
            <person name="Felde R.L."/>
            <person name="Korf I.F."/>
            <person name="Cutter A.D."/>
            <person name="Schartner C.M."/>
            <person name="Ralston E.J."/>
            <person name="Meyer B.J."/>
            <person name="Haag E.S."/>
        </authorList>
    </citation>
    <scope>NUCLEOTIDE SEQUENCE [LARGE SCALE GENOMIC DNA]</scope>
    <source>
        <strain evidence="13">JU1422</strain>
    </source>
</reference>
<dbReference type="GO" id="GO:0042575">
    <property type="term" value="C:DNA polymerase complex"/>
    <property type="evidence" value="ECO:0007669"/>
    <property type="project" value="UniProtKB-ARBA"/>
</dbReference>
<dbReference type="GO" id="GO:0003964">
    <property type="term" value="F:RNA-directed DNA polymerase activity"/>
    <property type="evidence" value="ECO:0007669"/>
    <property type="project" value="UniProtKB-KW"/>
</dbReference>
<keyword evidence="7" id="KW-0695">RNA-directed DNA polymerase</keyword>
<feature type="domain" description="Integrase catalytic" evidence="11">
    <location>
        <begin position="1699"/>
        <end position="1857"/>
    </location>
</feature>
<feature type="compositionally biased region" description="Polar residues" evidence="9">
    <location>
        <begin position="654"/>
        <end position="684"/>
    </location>
</feature>